<reference evidence="3" key="1">
    <citation type="journal article" date="2022" name="Plant J.">
        <title>Strategies of tolerance reflected in two North American maple genomes.</title>
        <authorList>
            <person name="McEvoy S.L."/>
            <person name="Sezen U.U."/>
            <person name="Trouern-Trend A."/>
            <person name="McMahon S.M."/>
            <person name="Schaberg P.G."/>
            <person name="Yang J."/>
            <person name="Wegrzyn J.L."/>
            <person name="Swenson N.G."/>
        </authorList>
    </citation>
    <scope>NUCLEOTIDE SEQUENCE</scope>
    <source>
        <strain evidence="3">NS2018</strain>
    </source>
</reference>
<evidence type="ECO:0000259" key="2">
    <source>
        <dbReference type="Pfam" id="PF13456"/>
    </source>
</evidence>
<dbReference type="EMBL" id="JAUESC010000384">
    <property type="protein sequence ID" value="KAK0581771.1"/>
    <property type="molecule type" value="Genomic_DNA"/>
</dbReference>
<dbReference type="CDD" id="cd06222">
    <property type="entry name" value="RNase_H_like"/>
    <property type="match status" value="1"/>
</dbReference>
<organism evidence="3 4">
    <name type="scientific">Acer saccharum</name>
    <name type="common">Sugar maple</name>
    <dbReference type="NCBI Taxonomy" id="4024"/>
    <lineage>
        <taxon>Eukaryota</taxon>
        <taxon>Viridiplantae</taxon>
        <taxon>Streptophyta</taxon>
        <taxon>Embryophyta</taxon>
        <taxon>Tracheophyta</taxon>
        <taxon>Spermatophyta</taxon>
        <taxon>Magnoliopsida</taxon>
        <taxon>eudicotyledons</taxon>
        <taxon>Gunneridae</taxon>
        <taxon>Pentapetalae</taxon>
        <taxon>rosids</taxon>
        <taxon>malvids</taxon>
        <taxon>Sapindales</taxon>
        <taxon>Sapindaceae</taxon>
        <taxon>Hippocastanoideae</taxon>
        <taxon>Acereae</taxon>
        <taxon>Acer</taxon>
    </lineage>
</organism>
<gene>
    <name evidence="3" type="ORF">LWI29_017729</name>
</gene>
<dbReference type="InterPro" id="IPR036397">
    <property type="entry name" value="RNaseH_sf"/>
</dbReference>
<feature type="region of interest" description="Disordered" evidence="1">
    <location>
        <begin position="1"/>
        <end position="86"/>
    </location>
</feature>
<feature type="region of interest" description="Disordered" evidence="1">
    <location>
        <begin position="195"/>
        <end position="227"/>
    </location>
</feature>
<accession>A0AA39VJC2</accession>
<keyword evidence="4" id="KW-1185">Reference proteome</keyword>
<comment type="caution">
    <text evidence="3">The sequence shown here is derived from an EMBL/GenBank/DDBJ whole genome shotgun (WGS) entry which is preliminary data.</text>
</comment>
<dbReference type="PANTHER" id="PTHR47074:SF79">
    <property type="entry name" value="PUTATIVE-RELATED"/>
    <property type="match status" value="1"/>
</dbReference>
<name>A0AA39VJC2_ACESA</name>
<dbReference type="SUPFAM" id="SSF53098">
    <property type="entry name" value="Ribonuclease H-like"/>
    <property type="match status" value="1"/>
</dbReference>
<dbReference type="InterPro" id="IPR012337">
    <property type="entry name" value="RNaseH-like_sf"/>
</dbReference>
<evidence type="ECO:0000313" key="4">
    <source>
        <dbReference type="Proteomes" id="UP001168877"/>
    </source>
</evidence>
<dbReference type="AlphaFoldDB" id="A0AA39VJC2"/>
<protein>
    <recommendedName>
        <fullName evidence="2">RNase H type-1 domain-containing protein</fullName>
    </recommendedName>
</protein>
<dbReference type="Pfam" id="PF13456">
    <property type="entry name" value="RVT_3"/>
    <property type="match status" value="1"/>
</dbReference>
<dbReference type="Proteomes" id="UP001168877">
    <property type="component" value="Unassembled WGS sequence"/>
</dbReference>
<feature type="compositionally biased region" description="Basic and acidic residues" evidence="1">
    <location>
        <begin position="213"/>
        <end position="227"/>
    </location>
</feature>
<feature type="domain" description="RNase H type-1" evidence="2">
    <location>
        <begin position="229"/>
        <end position="335"/>
    </location>
</feature>
<feature type="compositionally biased region" description="Polar residues" evidence="1">
    <location>
        <begin position="57"/>
        <end position="68"/>
    </location>
</feature>
<sequence>MRASAPPKRVMNGGKRWPYDGRGNGSFIRDHGKKGNWRVMGRDGEGGDGGRSENSRMETSALETTGLNTARERKEENNGPLPSASNVRGLLGLGNIGDPKGQEGSLERWISSDIQVSGGRDQSNVLMSLNEVGTLPLGPVFKFGDPNNQSSSITDPAKVLDKASQQIVLGEHSLQPVSAEPNLLSIWKCRARNKGNSGDTKKVGASLGKKKKTIDEGKSSDTQKKNRDAASCYKERLIGLGLIIRDSGGQVRLAVAQNLVAMVSPLVAEALAVRNGIHLACEAGFVPFLLEIDSLQVVNMVQKGLHSDAEVGPIIAEIDGALQLLSNCCISHVPHTWTRTLTRETRWRPQYCYPSYDGVPPPYMMAVDQAKFPAVYESWPHGSNCAYPIKDNEL</sequence>
<dbReference type="PANTHER" id="PTHR47074">
    <property type="entry name" value="BNAC02G40300D PROTEIN"/>
    <property type="match status" value="1"/>
</dbReference>
<dbReference type="Gene3D" id="3.30.420.10">
    <property type="entry name" value="Ribonuclease H-like superfamily/Ribonuclease H"/>
    <property type="match status" value="1"/>
</dbReference>
<dbReference type="InterPro" id="IPR052929">
    <property type="entry name" value="RNase_H-like_EbsB-rel"/>
</dbReference>
<reference evidence="3" key="2">
    <citation type="submission" date="2023-06" db="EMBL/GenBank/DDBJ databases">
        <authorList>
            <person name="Swenson N.G."/>
            <person name="Wegrzyn J.L."/>
            <person name="Mcevoy S.L."/>
        </authorList>
    </citation>
    <scope>NUCLEOTIDE SEQUENCE</scope>
    <source>
        <strain evidence="3">NS2018</strain>
        <tissue evidence="3">Leaf</tissue>
    </source>
</reference>
<proteinExistence type="predicted"/>
<dbReference type="InterPro" id="IPR044730">
    <property type="entry name" value="RNase_H-like_dom_plant"/>
</dbReference>
<evidence type="ECO:0000256" key="1">
    <source>
        <dbReference type="SAM" id="MobiDB-lite"/>
    </source>
</evidence>
<evidence type="ECO:0000313" key="3">
    <source>
        <dbReference type="EMBL" id="KAK0581771.1"/>
    </source>
</evidence>
<dbReference type="InterPro" id="IPR002156">
    <property type="entry name" value="RNaseH_domain"/>
</dbReference>
<dbReference type="GO" id="GO:0003676">
    <property type="term" value="F:nucleic acid binding"/>
    <property type="evidence" value="ECO:0007669"/>
    <property type="project" value="InterPro"/>
</dbReference>
<feature type="compositionally biased region" description="Basic and acidic residues" evidence="1">
    <location>
        <begin position="40"/>
        <end position="56"/>
    </location>
</feature>
<dbReference type="GO" id="GO:0004523">
    <property type="term" value="F:RNA-DNA hybrid ribonuclease activity"/>
    <property type="evidence" value="ECO:0007669"/>
    <property type="project" value="InterPro"/>
</dbReference>